<accession>A0ABV2D723</accession>
<gene>
    <name evidence="1" type="ORF">ABVQ20_02420</name>
</gene>
<comment type="caution">
    <text evidence="1">The sequence shown here is derived from an EMBL/GenBank/DDBJ whole genome shotgun (WGS) entry which is preliminary data.</text>
</comment>
<organism evidence="1 2">
    <name type="scientific">Mesorhizobium shangrilense</name>
    <dbReference type="NCBI Taxonomy" id="460060"/>
    <lineage>
        <taxon>Bacteria</taxon>
        <taxon>Pseudomonadati</taxon>
        <taxon>Pseudomonadota</taxon>
        <taxon>Alphaproteobacteria</taxon>
        <taxon>Hyphomicrobiales</taxon>
        <taxon>Phyllobacteriaceae</taxon>
        <taxon>Mesorhizobium</taxon>
    </lineage>
</organism>
<name>A0ABV2D723_9HYPH</name>
<keyword evidence="2" id="KW-1185">Reference proteome</keyword>
<evidence type="ECO:0000313" key="1">
    <source>
        <dbReference type="EMBL" id="MET2825824.1"/>
    </source>
</evidence>
<protein>
    <submittedName>
        <fullName evidence="1">Uncharacterized protein</fullName>
    </submittedName>
</protein>
<dbReference type="EMBL" id="JBEWSZ010000001">
    <property type="protein sequence ID" value="MET2825824.1"/>
    <property type="molecule type" value="Genomic_DNA"/>
</dbReference>
<evidence type="ECO:0000313" key="2">
    <source>
        <dbReference type="Proteomes" id="UP001548832"/>
    </source>
</evidence>
<sequence length="186" mass="21133">MHAQLPRFDKNARLIGDDSLLWRHALMVEDDPKVLDDYARGLWQQWQALVGKGGVPVKGYSKETVKAAVIWLTGQYVDVEAPIPYELSRLVDAIAFLKRGASTPPFRPTSESAYRAAVKFEAKYPANAPATRYKVAQHLCNTGLLLSKDNNTPQKTAEATVRDWRKSRHYQESVELYRRMEWKAGT</sequence>
<dbReference type="RefSeq" id="WP_354457901.1">
    <property type="nucleotide sequence ID" value="NZ_JBEWSZ010000001.1"/>
</dbReference>
<reference evidence="1 2" key="1">
    <citation type="submission" date="2024-06" db="EMBL/GenBank/DDBJ databases">
        <authorList>
            <person name="Kim D.-U."/>
        </authorList>
    </citation>
    <scope>NUCLEOTIDE SEQUENCE [LARGE SCALE GENOMIC DNA]</scope>
    <source>
        <strain evidence="1 2">KACC15460</strain>
    </source>
</reference>
<dbReference type="Proteomes" id="UP001548832">
    <property type="component" value="Unassembled WGS sequence"/>
</dbReference>
<proteinExistence type="predicted"/>